<name>A0A4Q1CN13_9BACT</name>
<protein>
    <recommendedName>
        <fullName evidence="3">DUF4625 domain-containing protein</fullName>
    </recommendedName>
</protein>
<dbReference type="AlphaFoldDB" id="A0A4Q1CN13"/>
<dbReference type="EMBL" id="SDHW01000001">
    <property type="protein sequence ID" value="RXK62115.1"/>
    <property type="molecule type" value="Genomic_DNA"/>
</dbReference>
<evidence type="ECO:0008006" key="3">
    <source>
        <dbReference type="Google" id="ProtNLM"/>
    </source>
</evidence>
<evidence type="ECO:0000313" key="1">
    <source>
        <dbReference type="EMBL" id="RXK62115.1"/>
    </source>
</evidence>
<sequence length="162" mass="17098">MKQVIYFLSVLLLAACGGGSFSKGVKKDITTGLSSSYNGFSVDDIYLSDDKGNKLSSNKVALGSALLLVASGVENYKLVNGKAYPGCTIILTDKNKKELLNLPDAFASLSDGLPAAEATELKATLTTGAPMQAGETYELYVHFYDKQNVTSGITSTVKLLAL</sequence>
<comment type="caution">
    <text evidence="1">The sequence shown here is derived from an EMBL/GenBank/DDBJ whole genome shotgun (WGS) entry which is preliminary data.</text>
</comment>
<organism evidence="1 2">
    <name type="scientific">Lacibacter luteus</name>
    <dbReference type="NCBI Taxonomy" id="2508719"/>
    <lineage>
        <taxon>Bacteria</taxon>
        <taxon>Pseudomonadati</taxon>
        <taxon>Bacteroidota</taxon>
        <taxon>Chitinophagia</taxon>
        <taxon>Chitinophagales</taxon>
        <taxon>Chitinophagaceae</taxon>
        <taxon>Lacibacter</taxon>
    </lineage>
</organism>
<proteinExistence type="predicted"/>
<dbReference type="RefSeq" id="WP_129129486.1">
    <property type="nucleotide sequence ID" value="NZ_SDHW01000001.1"/>
</dbReference>
<accession>A0A4Q1CN13</accession>
<keyword evidence="2" id="KW-1185">Reference proteome</keyword>
<dbReference type="Proteomes" id="UP000290204">
    <property type="component" value="Unassembled WGS sequence"/>
</dbReference>
<gene>
    <name evidence="1" type="ORF">ESA94_03625</name>
</gene>
<reference evidence="1 2" key="1">
    <citation type="submission" date="2019-01" db="EMBL/GenBank/DDBJ databases">
        <title>Lacibacter sp. strain TTM-7.</title>
        <authorList>
            <person name="Chen W.-M."/>
        </authorList>
    </citation>
    <scope>NUCLEOTIDE SEQUENCE [LARGE SCALE GENOMIC DNA]</scope>
    <source>
        <strain evidence="1 2">TTM-7</strain>
    </source>
</reference>
<evidence type="ECO:0000313" key="2">
    <source>
        <dbReference type="Proteomes" id="UP000290204"/>
    </source>
</evidence>
<dbReference type="PROSITE" id="PS51257">
    <property type="entry name" value="PROKAR_LIPOPROTEIN"/>
    <property type="match status" value="1"/>
</dbReference>
<dbReference type="OrthoDB" id="677139at2"/>